<evidence type="ECO:0000256" key="3">
    <source>
        <dbReference type="ARBA" id="ARBA00023139"/>
    </source>
</evidence>
<comment type="subcellular location">
    <subcellularLocation>
        <location evidence="6">Cell outer membrane</location>
        <topology evidence="6">Lipid-anchor</topology>
    </subcellularLocation>
</comment>
<dbReference type="Proteomes" id="UP000065641">
    <property type="component" value="Chromosome"/>
</dbReference>
<dbReference type="OrthoDB" id="5801564at2"/>
<dbReference type="PROSITE" id="PS51257">
    <property type="entry name" value="PROKAR_LIPOPROTEIN"/>
    <property type="match status" value="1"/>
</dbReference>
<comment type="similarity">
    <text evidence="6">Belongs to the LptE lipoprotein family.</text>
</comment>
<accession>A0A0S2KER5</accession>
<keyword evidence="4 6" id="KW-0998">Cell outer membrane</keyword>
<name>A0A0S2KER5_9GAMM</name>
<dbReference type="STRING" id="1249552.PS2015_2160"/>
<protein>
    <recommendedName>
        <fullName evidence="6">LPS-assembly lipoprotein LptE</fullName>
    </recommendedName>
</protein>
<evidence type="ECO:0000313" key="7">
    <source>
        <dbReference type="EMBL" id="ALO46797.1"/>
    </source>
</evidence>
<dbReference type="PANTHER" id="PTHR38098">
    <property type="entry name" value="LPS-ASSEMBLY LIPOPROTEIN LPTE"/>
    <property type="match status" value="1"/>
</dbReference>
<proteinExistence type="inferred from homology"/>
<dbReference type="GO" id="GO:0009279">
    <property type="term" value="C:cell outer membrane"/>
    <property type="evidence" value="ECO:0007669"/>
    <property type="project" value="UniProtKB-SubCell"/>
</dbReference>
<dbReference type="InterPro" id="IPR007485">
    <property type="entry name" value="LPS_assembly_LptE"/>
</dbReference>
<dbReference type="RefSeq" id="WP_058022256.1">
    <property type="nucleotide sequence ID" value="NZ_CP013189.1"/>
</dbReference>
<dbReference type="EMBL" id="CP013189">
    <property type="protein sequence ID" value="ALO46797.1"/>
    <property type="molecule type" value="Genomic_DNA"/>
</dbReference>
<dbReference type="Gene3D" id="3.30.160.150">
    <property type="entry name" value="Lipoprotein like domain"/>
    <property type="match status" value="1"/>
</dbReference>
<dbReference type="GO" id="GO:0001530">
    <property type="term" value="F:lipopolysaccharide binding"/>
    <property type="evidence" value="ECO:0007669"/>
    <property type="project" value="TreeGrafter"/>
</dbReference>
<keyword evidence="1 6" id="KW-0732">Signal</keyword>
<dbReference type="AlphaFoldDB" id="A0A0S2KER5"/>
<dbReference type="HAMAP" id="MF_01186">
    <property type="entry name" value="LPS_assembly_LptE"/>
    <property type="match status" value="1"/>
</dbReference>
<dbReference type="Pfam" id="PF04390">
    <property type="entry name" value="LptE"/>
    <property type="match status" value="1"/>
</dbReference>
<dbReference type="GO" id="GO:0015920">
    <property type="term" value="P:lipopolysaccharide transport"/>
    <property type="evidence" value="ECO:0007669"/>
    <property type="project" value="TreeGrafter"/>
</dbReference>
<evidence type="ECO:0000256" key="5">
    <source>
        <dbReference type="ARBA" id="ARBA00023288"/>
    </source>
</evidence>
<gene>
    <name evidence="6" type="primary">lptE</name>
    <name evidence="7" type="ORF">PS2015_2160</name>
</gene>
<dbReference type="KEGG" id="pspi:PS2015_2160"/>
<evidence type="ECO:0000313" key="8">
    <source>
        <dbReference type="Proteomes" id="UP000065641"/>
    </source>
</evidence>
<comment type="function">
    <text evidence="6">Together with LptD, is involved in the assembly of lipopolysaccharide (LPS) at the surface of the outer membrane. Required for the proper assembly of LptD. Binds LPS and may serve as the LPS recognition site at the outer membrane.</text>
</comment>
<evidence type="ECO:0000256" key="6">
    <source>
        <dbReference type="HAMAP-Rule" id="MF_01186"/>
    </source>
</evidence>
<keyword evidence="2 6" id="KW-0472">Membrane</keyword>
<evidence type="ECO:0000256" key="1">
    <source>
        <dbReference type="ARBA" id="ARBA00022729"/>
    </source>
</evidence>
<dbReference type="PANTHER" id="PTHR38098:SF1">
    <property type="entry name" value="LPS-ASSEMBLY LIPOPROTEIN LPTE"/>
    <property type="match status" value="1"/>
</dbReference>
<dbReference type="GO" id="GO:1990351">
    <property type="term" value="C:transporter complex"/>
    <property type="evidence" value="ECO:0007669"/>
    <property type="project" value="TreeGrafter"/>
</dbReference>
<sequence>MNAVRVLILTLGLSAVSACGFTLRGSESAALPFPTLILSHPAGPYPLRAPLIEALRASNVDLVENNNSDLQLVLSAEEQERRTISINTRAGAGQYELTVSIQANLYRAGQHLAGPETLTASGTFYEDTANISGSSSGQELLLADIRRELASQVIRRLQAVSL</sequence>
<keyword evidence="3 6" id="KW-0564">Palmitate</keyword>
<evidence type="ECO:0000256" key="2">
    <source>
        <dbReference type="ARBA" id="ARBA00023136"/>
    </source>
</evidence>
<keyword evidence="8" id="KW-1185">Reference proteome</keyword>
<reference evidence="7 8" key="1">
    <citation type="submission" date="2015-11" db="EMBL/GenBank/DDBJ databases">
        <authorList>
            <person name="Zhang Y."/>
            <person name="Guo Z."/>
        </authorList>
    </citation>
    <scope>NUCLEOTIDE SEQUENCE [LARGE SCALE GENOMIC DNA]</scope>
    <source>
        <strain evidence="7 8">KCTC 32221</strain>
    </source>
</reference>
<dbReference type="GO" id="GO:0043165">
    <property type="term" value="P:Gram-negative-bacterium-type cell outer membrane assembly"/>
    <property type="evidence" value="ECO:0007669"/>
    <property type="project" value="UniProtKB-UniRule"/>
</dbReference>
<organism evidence="7 8">
    <name type="scientific">Pseudohongiella spirulinae</name>
    <dbReference type="NCBI Taxonomy" id="1249552"/>
    <lineage>
        <taxon>Bacteria</taxon>
        <taxon>Pseudomonadati</taxon>
        <taxon>Pseudomonadota</taxon>
        <taxon>Gammaproteobacteria</taxon>
        <taxon>Pseudomonadales</taxon>
        <taxon>Pseudohongiellaceae</taxon>
        <taxon>Pseudohongiella</taxon>
    </lineage>
</organism>
<evidence type="ECO:0000256" key="4">
    <source>
        <dbReference type="ARBA" id="ARBA00023237"/>
    </source>
</evidence>
<comment type="subunit">
    <text evidence="6">Component of the lipopolysaccharide transport and assembly complex. Interacts with LptD.</text>
</comment>
<keyword evidence="5 6" id="KW-0449">Lipoprotein</keyword>